<dbReference type="Gene3D" id="1.50.10.10">
    <property type="match status" value="1"/>
</dbReference>
<evidence type="ECO:0000256" key="2">
    <source>
        <dbReference type="ARBA" id="ARBA00022679"/>
    </source>
</evidence>
<dbReference type="PANTHER" id="PTHR37469">
    <property type="entry name" value="CELLOBIONIC ACID PHOSPHORYLASE-RELATED"/>
    <property type="match status" value="1"/>
</dbReference>
<name>A0A0M0LI24_9BACI</name>
<feature type="domain" description="Glycoside phosphorylase C-terminal" evidence="5">
    <location>
        <begin position="1021"/>
        <end position="1104"/>
    </location>
</feature>
<dbReference type="EMBL" id="LILC01000002">
    <property type="protein sequence ID" value="KOO50709.1"/>
    <property type="molecule type" value="Genomic_DNA"/>
</dbReference>
<feature type="domain" description="SOGP N-terminal" evidence="6">
    <location>
        <begin position="19"/>
        <end position="244"/>
    </location>
</feature>
<accession>A0A0M0LI24</accession>
<protein>
    <submittedName>
        <fullName evidence="7">Cellobiose phosphorylase</fullName>
    </submittedName>
</protein>
<dbReference type="Pfam" id="PF17167">
    <property type="entry name" value="Glyco_hydro_94"/>
    <property type="match status" value="1"/>
</dbReference>
<evidence type="ECO:0000259" key="6">
    <source>
        <dbReference type="Pfam" id="PF21958"/>
    </source>
</evidence>
<feature type="domain" description="Glycosyl hydrolase 94 catalytic" evidence="3">
    <location>
        <begin position="686"/>
        <end position="957"/>
    </location>
</feature>
<dbReference type="InterPro" id="IPR012341">
    <property type="entry name" value="6hp_glycosidase-like_sf"/>
</dbReference>
<dbReference type="PATRIC" id="fig|284581.3.peg.861"/>
<dbReference type="Pfam" id="PF21270">
    <property type="entry name" value="SOGP_4th"/>
    <property type="match status" value="1"/>
</dbReference>
<organism evidence="7 8">
    <name type="scientific">Priestia koreensis</name>
    <dbReference type="NCBI Taxonomy" id="284581"/>
    <lineage>
        <taxon>Bacteria</taxon>
        <taxon>Bacillati</taxon>
        <taxon>Bacillota</taxon>
        <taxon>Bacilli</taxon>
        <taxon>Bacillales</taxon>
        <taxon>Bacillaceae</taxon>
        <taxon>Priestia</taxon>
    </lineage>
</organism>
<dbReference type="InterPro" id="IPR033432">
    <property type="entry name" value="GH94_catalytic"/>
</dbReference>
<proteinExistence type="predicted"/>
<evidence type="ECO:0000313" key="7">
    <source>
        <dbReference type="EMBL" id="KOO50709.1"/>
    </source>
</evidence>
<dbReference type="InterPro" id="IPR008928">
    <property type="entry name" value="6-hairpin_glycosidase_sf"/>
</dbReference>
<dbReference type="STRING" id="284581.AMD01_02915"/>
<dbReference type="Pfam" id="PF21958">
    <property type="entry name" value="SOGP_N"/>
    <property type="match status" value="1"/>
</dbReference>
<evidence type="ECO:0000259" key="5">
    <source>
        <dbReference type="Pfam" id="PF21270"/>
    </source>
</evidence>
<evidence type="ECO:0000256" key="1">
    <source>
        <dbReference type="ARBA" id="ARBA00022676"/>
    </source>
</evidence>
<dbReference type="GO" id="GO:0005975">
    <property type="term" value="P:carbohydrate metabolic process"/>
    <property type="evidence" value="ECO:0007669"/>
    <property type="project" value="InterPro"/>
</dbReference>
<evidence type="ECO:0000259" key="3">
    <source>
        <dbReference type="Pfam" id="PF17167"/>
    </source>
</evidence>
<feature type="domain" description="Glycoside phosphorylase super sandwich" evidence="4">
    <location>
        <begin position="306"/>
        <end position="551"/>
    </location>
</feature>
<reference evidence="8" key="1">
    <citation type="submission" date="2015-08" db="EMBL/GenBank/DDBJ databases">
        <title>Fjat-14210 dsm16467.</title>
        <authorList>
            <person name="Liu B."/>
            <person name="Wang J."/>
            <person name="Zhu Y."/>
            <person name="Liu G."/>
            <person name="Chen Q."/>
            <person name="Chen Z."/>
            <person name="Lan J."/>
            <person name="Che J."/>
            <person name="Ge C."/>
            <person name="Shi H."/>
            <person name="Pan Z."/>
            <person name="Liu X."/>
        </authorList>
    </citation>
    <scope>NUCLEOTIDE SEQUENCE [LARGE SCALE GENOMIC DNA]</scope>
    <source>
        <strain evidence="8">DSM 16467</strain>
    </source>
</reference>
<evidence type="ECO:0000313" key="8">
    <source>
        <dbReference type="Proteomes" id="UP000037558"/>
    </source>
</evidence>
<dbReference type="OrthoDB" id="9769991at2"/>
<dbReference type="InterPro" id="IPR048771">
    <property type="entry name" value="SOGP_2nd"/>
</dbReference>
<dbReference type="InterPro" id="IPR048773">
    <property type="entry name" value="SOGP_C"/>
</dbReference>
<evidence type="ECO:0000259" key="4">
    <source>
        <dbReference type="Pfam" id="PF21250"/>
    </source>
</evidence>
<keyword evidence="8" id="KW-1185">Reference proteome</keyword>
<keyword evidence="1" id="KW-0328">Glycosyltransferase</keyword>
<comment type="caution">
    <text evidence="7">The sequence shown here is derived from an EMBL/GenBank/DDBJ whole genome shotgun (WGS) entry which is preliminary data.</text>
</comment>
<dbReference type="Proteomes" id="UP000037558">
    <property type="component" value="Unassembled WGS sequence"/>
</dbReference>
<keyword evidence="2" id="KW-0808">Transferase</keyword>
<sequence length="1110" mass="127381">MQTQRTAHFQIQAGSYQFTFLNTGDIYEIAHGDIMINQWLSNPIDGSFNNIYLRLFKGDQSVWYPLVGRKSNSHVSYTNSQVIFVGEVEDIQYKVVFTLTEKGIWFWDVTLEGYDGETDAEVIYGQDVGLAHKGAVRTNEAFVSQYIDHQVFQDEAYGYVVCSRQNQPQVTAFPYLQQGSLTGAVAYSTDGFQFFGHDYKETHIPVSLVAPSLANKNYQYEFAYTALQSQRKRLDGNLRFVFYGCFSPDHPEAVTEIAYKEEIKRAWEEITPSQNENVPSSFSSSDKLGEPLRSQSLTRDEIHYYFPSRHQEEYKDETLLSFFTDKHEHVVLREKELLVERPHGHILMTGQNDALNSSVLTTTSYMYGVFNSQVVLGNTSFNKMMTNTRNALNISKTSGQRIYIEKNGAYHLLAMPSLFEMGFNYVRWFYKTEDDLILITNYTVLDRPEIHLKVQSVLGRPYRYVVTNQISMNNNEYDVPFHVKEKGQKRFFYADAHADSGETHPKLCYTMEVSGAEVTNSDLFTEDEMAATSLVSLEIEKTSAWTLSLQGSLDGEEKLLVEHDEEQEKERYRTFYKEVMNEFSLSHPHLDVEVEKVNDVVWWYTHNMLVHYSVPHGLEQYGGAAWGTRDVCQGPTEYFLATHHYESVKEIIKTVYSHQYEGEGNWPQWFMFDQYASIQQQESHGDVIVWPLKIVSDYLNATNDYALLQETIPYTREDTFGFTDQEATILDHIHKQVAYIERNFLHGTALSSYGDGDWDDTLQPANAQLKKYMISSWTVALTYQVFDQFSKALKGKYEKESTIFADLASRIQTDYNRYILTSSVIPGFIYMEEEGVSKKMLHPEDEKTGIHYRLLPMTRSMISELLTPEQAQSHYEVIKRELDCPDGVRLMNRPAQYKGGVSTNFKRAEQAANFGREVGLQYVHAHIRFVEAMAKIGKEEEVWSGLAKINPVGIQQVVLNADYRQSNAYFSSSDGNFSDRYEAQARFDELRNGEVKVKGGWRIYSSGPGIYINQLISNCLGTRQEGGDLILDPVLPKKLDGLSFSFTFNRKPVTILYHLTGNDDKRVDVNGVSVKITNLHNSYRAGGLRISKEELAKYLKGDQNTIDLFL</sequence>
<dbReference type="RefSeq" id="WP_053399880.1">
    <property type="nucleotide sequence ID" value="NZ_LILC01000002.1"/>
</dbReference>
<dbReference type="AlphaFoldDB" id="A0A0M0LI24"/>
<dbReference type="PANTHER" id="PTHR37469:SF2">
    <property type="entry name" value="CELLOBIONIC ACID PHOSPHORYLASE"/>
    <property type="match status" value="1"/>
</dbReference>
<dbReference type="GO" id="GO:0016757">
    <property type="term" value="F:glycosyltransferase activity"/>
    <property type="evidence" value="ECO:0007669"/>
    <property type="project" value="UniProtKB-KW"/>
</dbReference>
<dbReference type="SUPFAM" id="SSF48208">
    <property type="entry name" value="Six-hairpin glycosidases"/>
    <property type="match status" value="1"/>
</dbReference>
<dbReference type="Pfam" id="PF21250">
    <property type="entry name" value="SOGP_2nd"/>
    <property type="match status" value="1"/>
</dbReference>
<dbReference type="InterPro" id="IPR053831">
    <property type="entry name" value="SOGP_N"/>
</dbReference>
<dbReference type="InterPro" id="IPR052047">
    <property type="entry name" value="GH94_Enzymes"/>
</dbReference>
<gene>
    <name evidence="7" type="ORF">AMD01_02915</name>
</gene>